<reference evidence="2" key="1">
    <citation type="submission" date="2015-10" db="EMBL/GenBank/DDBJ databases">
        <title>Niche specialization of a soil ammonia-oxidizing archaeon, Candidatus Nitrosocosmicus oleophilus.</title>
        <authorList>
            <person name="Jung M.-Y."/>
            <person name="Rhee S.-K."/>
        </authorList>
    </citation>
    <scope>NUCLEOTIDE SEQUENCE [LARGE SCALE GENOMIC DNA]</scope>
    <source>
        <strain evidence="2">MY3</strain>
    </source>
</reference>
<protein>
    <submittedName>
        <fullName evidence="1">Uncharacterized protein</fullName>
    </submittedName>
</protein>
<name>A0A654LV93_9ARCH</name>
<organism evidence="1 2">
    <name type="scientific">Candidatus Nitrosocosmicus oleophilus</name>
    <dbReference type="NCBI Taxonomy" id="1353260"/>
    <lineage>
        <taxon>Archaea</taxon>
        <taxon>Nitrososphaerota</taxon>
        <taxon>Nitrososphaeria</taxon>
        <taxon>Nitrososphaerales</taxon>
        <taxon>Nitrososphaeraceae</taxon>
        <taxon>Candidatus Nitrosocosmicus</taxon>
    </lineage>
</organism>
<dbReference type="Proteomes" id="UP000058925">
    <property type="component" value="Chromosome"/>
</dbReference>
<proteinExistence type="predicted"/>
<dbReference type="AlphaFoldDB" id="A0A654LV93"/>
<sequence length="78" mass="8837">MVNYNLFFDSRILRIFSTFPSNSDTRNSRSLMVVRLTELCNDGASSFSLSYISFIAFLFSTSLFSTFDPEEPGSVSVR</sequence>
<dbReference type="EMBL" id="CP012850">
    <property type="protein sequence ID" value="ALI34907.1"/>
    <property type="molecule type" value="Genomic_DNA"/>
</dbReference>
<gene>
    <name evidence="1" type="ORF">NMY3_00698</name>
</gene>
<evidence type="ECO:0000313" key="2">
    <source>
        <dbReference type="Proteomes" id="UP000058925"/>
    </source>
</evidence>
<dbReference type="KEGG" id="taa:NMY3_00698"/>
<evidence type="ECO:0000313" key="1">
    <source>
        <dbReference type="EMBL" id="ALI34907.1"/>
    </source>
</evidence>
<accession>A0A654LV93</accession>
<keyword evidence="2" id="KW-1185">Reference proteome</keyword>